<dbReference type="Proteomes" id="UP000010799">
    <property type="component" value="Chromosome"/>
</dbReference>
<protein>
    <submittedName>
        <fullName evidence="1">Uncharacterized protein</fullName>
    </submittedName>
</protein>
<evidence type="ECO:0000313" key="2">
    <source>
        <dbReference type="Proteomes" id="UP000010799"/>
    </source>
</evidence>
<dbReference type="HOGENOM" id="CLU_3253576_0_0_5"/>
<dbReference type="KEGG" id="lcc:B488_03710"/>
<gene>
    <name evidence="1" type="ordered locus">B488_03710</name>
</gene>
<proteinExistence type="predicted"/>
<dbReference type="PATRIC" id="fig|1215343.11.peg.380"/>
<accession>L0ES84</accession>
<sequence length="42" mass="4423">MSSSFRISPGAETRISIGNTTVNTIKEIVPIESNMAISLSGL</sequence>
<reference evidence="1 2" key="1">
    <citation type="journal article" date="2012" name="Stand. Genomic Sci.">
        <title>Complete genome sequence of Liberibacter crescens BT-1.</title>
        <authorList>
            <person name="Leonard M.T."/>
            <person name="Fagen J.R."/>
            <person name="Davis-Richardson A.G."/>
            <person name="Davis M.J."/>
            <person name="Triplett E.W."/>
        </authorList>
    </citation>
    <scope>NUCLEOTIDE SEQUENCE [LARGE SCALE GENOMIC DNA]</scope>
    <source>
        <strain evidence="1 2">BT-1</strain>
    </source>
</reference>
<keyword evidence="2" id="KW-1185">Reference proteome</keyword>
<name>L0ES84_LIBCB</name>
<organism evidence="1 2">
    <name type="scientific">Liberibacter crescens (strain BT-1)</name>
    <dbReference type="NCBI Taxonomy" id="1215343"/>
    <lineage>
        <taxon>Bacteria</taxon>
        <taxon>Pseudomonadati</taxon>
        <taxon>Pseudomonadota</taxon>
        <taxon>Alphaproteobacteria</taxon>
        <taxon>Hyphomicrobiales</taxon>
        <taxon>Rhizobiaceae</taxon>
        <taxon>Liberibacter</taxon>
    </lineage>
</organism>
<dbReference type="AlphaFoldDB" id="L0ES84"/>
<evidence type="ECO:0000313" key="1">
    <source>
        <dbReference type="EMBL" id="AGA64364.1"/>
    </source>
</evidence>
<dbReference type="EMBL" id="CP003789">
    <property type="protein sequence ID" value="AGA64364.1"/>
    <property type="molecule type" value="Genomic_DNA"/>
</dbReference>